<dbReference type="Proteomes" id="UP001498421">
    <property type="component" value="Unassembled WGS sequence"/>
</dbReference>
<evidence type="ECO:0000256" key="3">
    <source>
        <dbReference type="ARBA" id="ARBA00022643"/>
    </source>
</evidence>
<comment type="similarity">
    <text evidence="4">Belongs to the flavoredoxin family.</text>
</comment>
<accession>A0ABR1HWV7</accession>
<evidence type="ECO:0000313" key="7">
    <source>
        <dbReference type="EMBL" id="KAK7425679.1"/>
    </source>
</evidence>
<feature type="region of interest" description="Disordered" evidence="5">
    <location>
        <begin position="41"/>
        <end position="60"/>
    </location>
</feature>
<dbReference type="InterPro" id="IPR002563">
    <property type="entry name" value="Flavin_Rdtase-like_dom"/>
</dbReference>
<dbReference type="InterPro" id="IPR012349">
    <property type="entry name" value="Split_barrel_FMN-bd"/>
</dbReference>
<evidence type="ECO:0000256" key="4">
    <source>
        <dbReference type="ARBA" id="ARBA00038054"/>
    </source>
</evidence>
<comment type="cofactor">
    <cofactor evidence="1">
        <name>FMN</name>
        <dbReference type="ChEBI" id="CHEBI:58210"/>
    </cofactor>
</comment>
<evidence type="ECO:0000259" key="6">
    <source>
        <dbReference type="Pfam" id="PF01613"/>
    </source>
</evidence>
<comment type="caution">
    <text evidence="7">The sequence shown here is derived from an EMBL/GenBank/DDBJ whole genome shotgun (WGS) entry which is preliminary data.</text>
</comment>
<dbReference type="EMBL" id="JAZAVK010000077">
    <property type="protein sequence ID" value="KAK7425679.1"/>
    <property type="molecule type" value="Genomic_DNA"/>
</dbReference>
<proteinExistence type="inferred from homology"/>
<evidence type="ECO:0000256" key="5">
    <source>
        <dbReference type="SAM" id="MobiDB-lite"/>
    </source>
</evidence>
<organism evidence="7 8">
    <name type="scientific">Neonectria magnoliae</name>
    <dbReference type="NCBI Taxonomy" id="2732573"/>
    <lineage>
        <taxon>Eukaryota</taxon>
        <taxon>Fungi</taxon>
        <taxon>Dikarya</taxon>
        <taxon>Ascomycota</taxon>
        <taxon>Pezizomycotina</taxon>
        <taxon>Sordariomycetes</taxon>
        <taxon>Hypocreomycetidae</taxon>
        <taxon>Hypocreales</taxon>
        <taxon>Nectriaceae</taxon>
        <taxon>Neonectria</taxon>
    </lineage>
</organism>
<sequence length="175" mass="18827">MNSSAAAAAAAPVSSPEKPAYSVVQTFSNFEETIAKRPDFDHFNSPIEVTKSPDPTWSFGDGVRNKGPLPTEPASKIHKEIDPLLVSGIAPRPVGLISTLSKDGKTKNLAPFSYFQVVDHDPPMFIFSFSSRFGAVKDTYQNLKDTGECVINTVSENMIEAVSASSIDAPYGLSE</sequence>
<evidence type="ECO:0000313" key="8">
    <source>
        <dbReference type="Proteomes" id="UP001498421"/>
    </source>
</evidence>
<dbReference type="PANTHER" id="PTHR33798:SF5">
    <property type="entry name" value="FLAVIN REDUCTASE LIKE DOMAIN-CONTAINING PROTEIN"/>
    <property type="match status" value="1"/>
</dbReference>
<feature type="region of interest" description="Disordered" evidence="5">
    <location>
        <begin position="1"/>
        <end position="20"/>
    </location>
</feature>
<evidence type="ECO:0000256" key="2">
    <source>
        <dbReference type="ARBA" id="ARBA00022630"/>
    </source>
</evidence>
<keyword evidence="2" id="KW-0285">Flavoprotein</keyword>
<dbReference type="PANTHER" id="PTHR33798">
    <property type="entry name" value="FLAVOPROTEIN OXYGENASE"/>
    <property type="match status" value="1"/>
</dbReference>
<reference evidence="7 8" key="1">
    <citation type="journal article" date="2025" name="Microbiol. Resour. Announc.">
        <title>Draft genome sequences for Neonectria magnoliae and Neonectria punicea, canker pathogens of Liriodendron tulipifera and Acer saccharum in West Virginia.</title>
        <authorList>
            <person name="Petronek H.M."/>
            <person name="Kasson M.T."/>
            <person name="Metheny A.M."/>
            <person name="Stauder C.M."/>
            <person name="Lovett B."/>
            <person name="Lynch S.C."/>
            <person name="Garnas J.R."/>
            <person name="Kasson L.R."/>
            <person name="Stajich J.E."/>
        </authorList>
    </citation>
    <scope>NUCLEOTIDE SEQUENCE [LARGE SCALE GENOMIC DNA]</scope>
    <source>
        <strain evidence="7 8">NRRL 64651</strain>
    </source>
</reference>
<keyword evidence="3" id="KW-0288">FMN</keyword>
<gene>
    <name evidence="7" type="ORF">QQZ08_007777</name>
</gene>
<keyword evidence="8" id="KW-1185">Reference proteome</keyword>
<evidence type="ECO:0000256" key="1">
    <source>
        <dbReference type="ARBA" id="ARBA00001917"/>
    </source>
</evidence>
<name>A0ABR1HWV7_9HYPO</name>
<dbReference type="SUPFAM" id="SSF50475">
    <property type="entry name" value="FMN-binding split barrel"/>
    <property type="match status" value="1"/>
</dbReference>
<feature type="compositionally biased region" description="Low complexity" evidence="5">
    <location>
        <begin position="1"/>
        <end position="11"/>
    </location>
</feature>
<dbReference type="Gene3D" id="2.30.110.10">
    <property type="entry name" value="Electron Transport, Fmn-binding Protein, Chain A"/>
    <property type="match status" value="1"/>
</dbReference>
<feature type="domain" description="Flavin reductase like" evidence="6">
    <location>
        <begin position="91"/>
        <end position="167"/>
    </location>
</feature>
<dbReference type="Pfam" id="PF01613">
    <property type="entry name" value="Flavin_Reduct"/>
    <property type="match status" value="1"/>
</dbReference>
<protein>
    <recommendedName>
        <fullName evidence="6">Flavin reductase like domain-containing protein</fullName>
    </recommendedName>
</protein>